<feature type="transmembrane region" description="Helical" evidence="6">
    <location>
        <begin position="272"/>
        <end position="294"/>
    </location>
</feature>
<reference evidence="8 9" key="1">
    <citation type="submission" date="2018-10" db="EMBL/GenBank/DDBJ databases">
        <authorList>
            <person name="Chen W.-M."/>
        </authorList>
    </citation>
    <scope>NUCLEOTIDE SEQUENCE [LARGE SCALE GENOMIC DNA]</scope>
    <source>
        <strain evidence="8 9">H-5</strain>
    </source>
</reference>
<dbReference type="Proteomes" id="UP000275137">
    <property type="component" value="Unassembled WGS sequence"/>
</dbReference>
<evidence type="ECO:0000313" key="8">
    <source>
        <dbReference type="EMBL" id="ROH88134.1"/>
    </source>
</evidence>
<feature type="transmembrane region" description="Helical" evidence="6">
    <location>
        <begin position="6"/>
        <end position="25"/>
    </location>
</feature>
<dbReference type="GO" id="GO:0005886">
    <property type="term" value="C:plasma membrane"/>
    <property type="evidence" value="ECO:0007669"/>
    <property type="project" value="UniProtKB-SubCell"/>
</dbReference>
<evidence type="ECO:0000256" key="1">
    <source>
        <dbReference type="ARBA" id="ARBA00004651"/>
    </source>
</evidence>
<evidence type="ECO:0000259" key="7">
    <source>
        <dbReference type="Pfam" id="PF00482"/>
    </source>
</evidence>
<keyword evidence="5 6" id="KW-0472">Membrane</keyword>
<keyword evidence="3 6" id="KW-0812">Transmembrane</keyword>
<evidence type="ECO:0000256" key="5">
    <source>
        <dbReference type="ARBA" id="ARBA00023136"/>
    </source>
</evidence>
<keyword evidence="4 6" id="KW-1133">Transmembrane helix</keyword>
<dbReference type="EMBL" id="RJVP01000001">
    <property type="protein sequence ID" value="ROH88134.1"/>
    <property type="molecule type" value="Genomic_DNA"/>
</dbReference>
<evidence type="ECO:0000256" key="3">
    <source>
        <dbReference type="ARBA" id="ARBA00022692"/>
    </source>
</evidence>
<protein>
    <submittedName>
        <fullName evidence="8">Type II secretion system F family protein</fullName>
    </submittedName>
</protein>
<keyword evidence="2" id="KW-1003">Cell membrane</keyword>
<dbReference type="RefSeq" id="WP_123236128.1">
    <property type="nucleotide sequence ID" value="NZ_RJVP01000001.1"/>
</dbReference>
<dbReference type="AlphaFoldDB" id="A0A3N0V6B6"/>
<name>A0A3N0V6B6_9PROT</name>
<comment type="subcellular location">
    <subcellularLocation>
        <location evidence="1">Cell membrane</location>
        <topology evidence="1">Multi-pass membrane protein</topology>
    </subcellularLocation>
</comment>
<dbReference type="Pfam" id="PF00482">
    <property type="entry name" value="T2SSF"/>
    <property type="match status" value="1"/>
</dbReference>
<dbReference type="Gene3D" id="1.20.81.30">
    <property type="entry name" value="Type II secretion system (T2SS), domain F"/>
    <property type="match status" value="1"/>
</dbReference>
<evidence type="ECO:0000256" key="2">
    <source>
        <dbReference type="ARBA" id="ARBA00022475"/>
    </source>
</evidence>
<dbReference type="InterPro" id="IPR042094">
    <property type="entry name" value="T2SS_GspF_sf"/>
</dbReference>
<feature type="domain" description="Type II secretion system protein GspF" evidence="7">
    <location>
        <begin position="161"/>
        <end position="288"/>
    </location>
</feature>
<evidence type="ECO:0000313" key="9">
    <source>
        <dbReference type="Proteomes" id="UP000275137"/>
    </source>
</evidence>
<comment type="caution">
    <text evidence="8">The sequence shown here is derived from an EMBL/GenBank/DDBJ whole genome shotgun (WGS) entry which is preliminary data.</text>
</comment>
<organism evidence="8 9">
    <name type="scientific">Pseudomethylobacillus aquaticus</name>
    <dbReference type="NCBI Taxonomy" id="2676064"/>
    <lineage>
        <taxon>Bacteria</taxon>
        <taxon>Pseudomonadati</taxon>
        <taxon>Pseudomonadota</taxon>
        <taxon>Betaproteobacteria</taxon>
        <taxon>Nitrosomonadales</taxon>
        <taxon>Methylophilaceae</taxon>
        <taxon>Pseudomethylobacillus</taxon>
    </lineage>
</organism>
<accession>A0A3N0V6B6</accession>
<dbReference type="InterPro" id="IPR018076">
    <property type="entry name" value="T2SS_GspF_dom"/>
</dbReference>
<feature type="transmembrane region" description="Helical" evidence="6">
    <location>
        <begin position="92"/>
        <end position="113"/>
    </location>
</feature>
<sequence length="303" mass="33836">MNPLLWGVSICVLCALALLVLDRAAHKSRQVSQRFEDVFRRNVDDSFHLNPSRWPMSLDWMLNKLEVSASSKDDEIGHLLMQAGWGSERIRFIFRSALLLLPPVMALLAWLLLVPTGSSLLTQSSYPLLGFAAAYLGLKRLLVVRARTRLKAIRSELVPLLHMLRMLFDSGLSLEHALRVCAEEGTDLVPNMAQELQKVIARIMAGQDRGEALSKMAEAIALDELSDTVAMLRQVTQYGGNVRDSLANYTTMMQERQMSDLREYVSKLSAKMTMVMVIFMFPALLLLIAGPGFMSLVKALGTI</sequence>
<feature type="transmembrane region" description="Helical" evidence="6">
    <location>
        <begin position="125"/>
        <end position="144"/>
    </location>
</feature>
<gene>
    <name evidence="8" type="ORF">ED236_01260</name>
</gene>
<keyword evidence="9" id="KW-1185">Reference proteome</keyword>
<dbReference type="PANTHER" id="PTHR35007:SF2">
    <property type="entry name" value="PILUS ASSEMBLE PROTEIN"/>
    <property type="match status" value="1"/>
</dbReference>
<dbReference type="PANTHER" id="PTHR35007">
    <property type="entry name" value="INTEGRAL MEMBRANE PROTEIN-RELATED"/>
    <property type="match status" value="1"/>
</dbReference>
<evidence type="ECO:0000256" key="4">
    <source>
        <dbReference type="ARBA" id="ARBA00022989"/>
    </source>
</evidence>
<proteinExistence type="predicted"/>
<evidence type="ECO:0000256" key="6">
    <source>
        <dbReference type="SAM" id="Phobius"/>
    </source>
</evidence>